<proteinExistence type="predicted"/>
<dbReference type="RefSeq" id="WP_038609617.1">
    <property type="nucleotide sequence ID" value="NZ_CP009215.1"/>
</dbReference>
<dbReference type="STRING" id="401472.CUREI_01555"/>
<name>A0A077HIS9_9CORY</name>
<sequence>MAYTPVSREVAEGVRDAAINVDGVAALHGGRVGEIATYLPGTRIEGVKAISREGRNGFEVHFTFDVASGRRVQDVAQDVRSAVLDASEAEFVDVVAGDAQ</sequence>
<dbReference type="KEGG" id="cuv:CUREI_01555"/>
<organism evidence="1 2">
    <name type="scientific">Corynebacterium ureicelerivorans</name>
    <dbReference type="NCBI Taxonomy" id="401472"/>
    <lineage>
        <taxon>Bacteria</taxon>
        <taxon>Bacillati</taxon>
        <taxon>Actinomycetota</taxon>
        <taxon>Actinomycetes</taxon>
        <taxon>Mycobacteriales</taxon>
        <taxon>Corynebacteriaceae</taxon>
        <taxon>Corynebacterium</taxon>
    </lineage>
</organism>
<reference evidence="1 2" key="1">
    <citation type="submission" date="2014-08" db="EMBL/GenBank/DDBJ databases">
        <title>Complete genome sequence of Corynebacterium ureicelerivorans DSM 45051, a lipophilic and urea-splitting isolate from a blood culture of a septicaemia patient.</title>
        <authorList>
            <person name="Tippelt A."/>
            <person name="Albersmeier A."/>
            <person name="Brinkrolf K."/>
            <person name="Ruckert C."/>
            <person name="Tauch A."/>
        </authorList>
    </citation>
    <scope>NUCLEOTIDE SEQUENCE [LARGE SCALE GENOMIC DNA]</scope>
    <source>
        <strain evidence="1 2">IMMIB RIV-2301</strain>
    </source>
</reference>
<dbReference type="HOGENOM" id="CLU_160020_1_0_11"/>
<protein>
    <recommendedName>
        <fullName evidence="3">Asp23/Gls24 family envelope stress response protein</fullName>
    </recommendedName>
</protein>
<evidence type="ECO:0000313" key="2">
    <source>
        <dbReference type="Proteomes" id="UP000028939"/>
    </source>
</evidence>
<dbReference type="OrthoDB" id="5195799at2"/>
<dbReference type="AlphaFoldDB" id="A0A077HIS9"/>
<evidence type="ECO:0000313" key="1">
    <source>
        <dbReference type="EMBL" id="AIL96170.1"/>
    </source>
</evidence>
<evidence type="ECO:0008006" key="3">
    <source>
        <dbReference type="Google" id="ProtNLM"/>
    </source>
</evidence>
<gene>
    <name evidence="1" type="ORF">CUREI_01555</name>
</gene>
<dbReference type="EMBL" id="CP009215">
    <property type="protein sequence ID" value="AIL96170.1"/>
    <property type="molecule type" value="Genomic_DNA"/>
</dbReference>
<accession>A0A077HIS9</accession>
<dbReference type="Proteomes" id="UP000028939">
    <property type="component" value="Chromosome"/>
</dbReference>
<keyword evidence="2" id="KW-1185">Reference proteome</keyword>